<accession>A0A5K3EYB6</accession>
<sequence length="127" mass="13645">EQALLTNHKPEPHVRRLPSASTTSPQLCPSLVGCSSFSHAIGTQTRDWLSQGGPTHLRPNPTPHYTASPSEAIVEYPSPNTKKTGTTEQALLTNQKPEPHVRRLPSESVALATPLIIYCSSVVSLSG</sequence>
<organism evidence="2">
    <name type="scientific">Mesocestoides corti</name>
    <name type="common">Flatworm</name>
    <dbReference type="NCBI Taxonomy" id="53468"/>
    <lineage>
        <taxon>Eukaryota</taxon>
        <taxon>Metazoa</taxon>
        <taxon>Spiralia</taxon>
        <taxon>Lophotrochozoa</taxon>
        <taxon>Platyhelminthes</taxon>
        <taxon>Cestoda</taxon>
        <taxon>Eucestoda</taxon>
        <taxon>Cyclophyllidea</taxon>
        <taxon>Mesocestoididae</taxon>
        <taxon>Mesocestoides</taxon>
    </lineage>
</organism>
<evidence type="ECO:0000313" key="2">
    <source>
        <dbReference type="WBParaSite" id="MCU_004113-RA"/>
    </source>
</evidence>
<proteinExistence type="predicted"/>
<dbReference type="WBParaSite" id="MCU_004113-RA">
    <property type="protein sequence ID" value="MCU_004113-RA"/>
    <property type="gene ID" value="MCU_004113"/>
</dbReference>
<dbReference type="AlphaFoldDB" id="A0A5K3EYB6"/>
<evidence type="ECO:0000256" key="1">
    <source>
        <dbReference type="SAM" id="MobiDB-lite"/>
    </source>
</evidence>
<feature type="region of interest" description="Disordered" evidence="1">
    <location>
        <begin position="46"/>
        <end position="68"/>
    </location>
</feature>
<name>A0A5K3EYB6_MESCO</name>
<feature type="region of interest" description="Disordered" evidence="1">
    <location>
        <begin position="1"/>
        <end position="26"/>
    </location>
</feature>
<reference evidence="2" key="1">
    <citation type="submission" date="2019-11" db="UniProtKB">
        <authorList>
            <consortium name="WormBaseParasite"/>
        </authorList>
    </citation>
    <scope>IDENTIFICATION</scope>
</reference>
<protein>
    <submittedName>
        <fullName evidence="2">Ovule protein</fullName>
    </submittedName>
</protein>